<organism evidence="2 3">
    <name type="scientific">Hydrogenobacter thermophilus (strain DSM 6534 / IAM 12695 / TK-6)</name>
    <dbReference type="NCBI Taxonomy" id="608538"/>
    <lineage>
        <taxon>Bacteria</taxon>
        <taxon>Pseudomonadati</taxon>
        <taxon>Aquificota</taxon>
        <taxon>Aquificia</taxon>
        <taxon>Aquificales</taxon>
        <taxon>Aquificaceae</taxon>
        <taxon>Hydrogenobacter</taxon>
    </lineage>
</organism>
<dbReference type="PATRIC" id="fig|608538.5.peg.927"/>
<evidence type="ECO:0000256" key="1">
    <source>
        <dbReference type="SAM" id="MobiDB-lite"/>
    </source>
</evidence>
<keyword evidence="3" id="KW-1185">Reference proteome</keyword>
<gene>
    <name evidence="2" type="ordered locus">HTH_0908</name>
</gene>
<accession>D3DHR5</accession>
<proteinExistence type="predicted"/>
<name>D3DHR5_HYDTT</name>
<evidence type="ECO:0000313" key="2">
    <source>
        <dbReference type="EMBL" id="BAI69367.1"/>
    </source>
</evidence>
<dbReference type="eggNOG" id="ENOG50337CF">
    <property type="taxonomic scope" value="Bacteria"/>
</dbReference>
<sequence>MTEKQILKKIDKALALLMQKDIRGALRVLMELKTRLEMEMKEEEETKGEGKKLQHLMGWYISIWNNQPPESFRFTDYKYIIGKHLRELLEIYERNGEDIETLKRDYEAFKNSRKDWNGILQFRQNLPNIKKAKGSEWSSPENQRGKDYYLKGWGEEKEGKNKLWEDHDDEIPLA</sequence>
<dbReference type="OrthoDB" id="13451at2"/>
<dbReference type="KEGG" id="hth:HTH_0908"/>
<feature type="region of interest" description="Disordered" evidence="1">
    <location>
        <begin position="131"/>
        <end position="150"/>
    </location>
</feature>
<dbReference type="EMBL" id="AP011112">
    <property type="protein sequence ID" value="BAI69367.1"/>
    <property type="molecule type" value="Genomic_DNA"/>
</dbReference>
<evidence type="ECO:0000313" key="3">
    <source>
        <dbReference type="Proteomes" id="UP000002574"/>
    </source>
</evidence>
<reference evidence="2 3" key="1">
    <citation type="journal article" date="2010" name="J. Bacteriol.">
        <title>Complete genome sequence of the thermophilic, obligately chemolithoautotrophic hydrogen-oxidizing bacterium Hydrogenobacter thermophilus TK-6.</title>
        <authorList>
            <person name="Arai H."/>
            <person name="Kanbe H."/>
            <person name="Ishii M."/>
            <person name="Igarashi Y."/>
        </authorList>
    </citation>
    <scope>NUCLEOTIDE SEQUENCE [LARGE SCALE GENOMIC DNA]</scope>
    <source>
        <strain evidence="3">DSM 6534 / IAM 12695 / TK-6 [Tokyo]</strain>
    </source>
</reference>
<dbReference type="AlphaFoldDB" id="D3DHR5"/>
<dbReference type="KEGG" id="hte:Hydth_0906"/>
<protein>
    <submittedName>
        <fullName evidence="2">Uncharacterized protein</fullName>
    </submittedName>
</protein>
<dbReference type="STRING" id="608538.HTH_0908"/>
<dbReference type="RefSeq" id="WP_012963547.1">
    <property type="nucleotide sequence ID" value="NC_013799.1"/>
</dbReference>
<dbReference type="Proteomes" id="UP000002574">
    <property type="component" value="Chromosome"/>
</dbReference>